<dbReference type="PROSITE" id="PS00455">
    <property type="entry name" value="AMP_BINDING"/>
    <property type="match status" value="1"/>
</dbReference>
<dbReference type="GO" id="GO:0016020">
    <property type="term" value="C:membrane"/>
    <property type="evidence" value="ECO:0007669"/>
    <property type="project" value="TreeGrafter"/>
</dbReference>
<dbReference type="OrthoDB" id="9803968at2"/>
<evidence type="ECO:0000259" key="6">
    <source>
        <dbReference type="Pfam" id="PF00501"/>
    </source>
</evidence>
<evidence type="ECO:0000313" key="7">
    <source>
        <dbReference type="EMBL" id="CCH80268.1"/>
    </source>
</evidence>
<evidence type="ECO:0000256" key="4">
    <source>
        <dbReference type="ARBA" id="ARBA00023098"/>
    </source>
</evidence>
<dbReference type="PANTHER" id="PTHR43272">
    <property type="entry name" value="LONG-CHAIN-FATTY-ACID--COA LIGASE"/>
    <property type="match status" value="1"/>
</dbReference>
<keyword evidence="4" id="KW-0443">Lipid metabolism</keyword>
<dbReference type="AlphaFoldDB" id="A0A077M1S8"/>
<dbReference type="Pfam" id="PF23562">
    <property type="entry name" value="AMP-binding_C_3"/>
    <property type="match status" value="1"/>
</dbReference>
<keyword evidence="3" id="KW-0276">Fatty acid metabolism</keyword>
<organism evidence="7 8">
    <name type="scientific">Nostocoides japonicum T1-X7</name>
    <dbReference type="NCBI Taxonomy" id="1194083"/>
    <lineage>
        <taxon>Bacteria</taxon>
        <taxon>Bacillati</taxon>
        <taxon>Actinomycetota</taxon>
        <taxon>Actinomycetes</taxon>
        <taxon>Micrococcales</taxon>
        <taxon>Intrasporangiaceae</taxon>
        <taxon>Nostocoides</taxon>
    </lineage>
</organism>
<comment type="similarity">
    <text evidence="1">Belongs to the ATP-dependent AMP-binding enzyme family.</text>
</comment>
<dbReference type="Gene3D" id="3.40.50.12780">
    <property type="entry name" value="N-terminal domain of ligase-like"/>
    <property type="match status" value="1"/>
</dbReference>
<feature type="domain" description="AMP-dependent synthetase/ligase" evidence="6">
    <location>
        <begin position="32"/>
        <end position="453"/>
    </location>
</feature>
<evidence type="ECO:0000313" key="8">
    <source>
        <dbReference type="Proteomes" id="UP000035721"/>
    </source>
</evidence>
<dbReference type="InterPro" id="IPR000873">
    <property type="entry name" value="AMP-dep_synth/lig_dom"/>
</dbReference>
<dbReference type="Proteomes" id="UP000035721">
    <property type="component" value="Unassembled WGS sequence"/>
</dbReference>
<dbReference type="RefSeq" id="WP_048552286.1">
    <property type="nucleotide sequence ID" value="NZ_HF570958.1"/>
</dbReference>
<evidence type="ECO:0000256" key="3">
    <source>
        <dbReference type="ARBA" id="ARBA00022832"/>
    </source>
</evidence>
<sequence>MPLQPSVLPDPSAERYDPALLTDRPASVGALFRDRVRRTPDRIAFRYPTTDADGVDTWHDVTWSQADRRVRRLAAGLVALGIGPEQRVAIASGTRYEWALADLAVMRSGGATTTVYPTTMPEDVAYILTDSESVAVFAENAAQLAKLEGIRDAVPALRTVVVLDGDVASAADPGWVVTLDDLEARGAELLETDPGVVDARIDGARPDQLATLIYTSGTTGRPKGVRLLHRTWTYQAAACQAMGTLGEDDLQYLWLPLAHVFGKQLLTINLQLGFATAIDGRIDRIVPNLAVVQPTFMGAAPRIFEKAHAAITMAIAAEGGVKQRMFDWAVAVGGQVADVMEHGRRPSPLLAARHRVADALVLRTVRARFGGRIRFFISGSAALNPDVARFFGAVGMPVAEGYGLTESSSAAFVNRLEAWQTGSVGWQIAGLEVRIADDGEILLRGEGIMDGYHNNPEATAEAVDADGWFHTGDIGELDERRFLRITDRKKDLFKTSGGKYVAPSAIESSFKGICPYVSQLVVHGDQRNFVSALVTLDPDAIGAWAAAHGMAGRPYAEVVTSPEVRDLVQGYVDELNGTLNRWETIKRFTILDHDLTVEAGELTPSLKLKRKVVAERFADVLDAHYT</sequence>
<name>A0A077M1S8_9MICO</name>
<keyword evidence="2 7" id="KW-0436">Ligase</keyword>
<dbReference type="SUPFAM" id="SSF56801">
    <property type="entry name" value="Acetyl-CoA synthetase-like"/>
    <property type="match status" value="1"/>
</dbReference>
<comment type="caution">
    <text evidence="7">The sequence shown here is derived from an EMBL/GenBank/DDBJ whole genome shotgun (WGS) entry which is preliminary data.</text>
</comment>
<evidence type="ECO:0000256" key="1">
    <source>
        <dbReference type="ARBA" id="ARBA00006432"/>
    </source>
</evidence>
<dbReference type="Pfam" id="PF00501">
    <property type="entry name" value="AMP-binding"/>
    <property type="match status" value="1"/>
</dbReference>
<dbReference type="STRING" id="1194083.BN12_820001"/>
<dbReference type="InterPro" id="IPR042099">
    <property type="entry name" value="ANL_N_sf"/>
</dbReference>
<dbReference type="GO" id="GO:0004467">
    <property type="term" value="F:long-chain fatty acid-CoA ligase activity"/>
    <property type="evidence" value="ECO:0007669"/>
    <property type="project" value="TreeGrafter"/>
</dbReference>
<dbReference type="CDD" id="cd05907">
    <property type="entry name" value="VL_LC_FACS_like"/>
    <property type="match status" value="1"/>
</dbReference>
<accession>A0A077M1S8</accession>
<dbReference type="EMBL" id="CAJB01000417">
    <property type="protein sequence ID" value="CCH80268.1"/>
    <property type="molecule type" value="Genomic_DNA"/>
</dbReference>
<proteinExistence type="inferred from homology"/>
<evidence type="ECO:0000256" key="2">
    <source>
        <dbReference type="ARBA" id="ARBA00022598"/>
    </source>
</evidence>
<keyword evidence="8" id="KW-1185">Reference proteome</keyword>
<gene>
    <name evidence="7" type="ORF">BN12_820001</name>
</gene>
<dbReference type="PANTHER" id="PTHR43272:SF32">
    <property type="entry name" value="AMP-DEPENDENT SYNTHETASE_LIGASE DOMAIN-CONTAINING PROTEIN"/>
    <property type="match status" value="1"/>
</dbReference>
<evidence type="ECO:0000256" key="5">
    <source>
        <dbReference type="ARBA" id="ARBA00032875"/>
    </source>
</evidence>
<reference evidence="7 8" key="1">
    <citation type="journal article" date="2013" name="ISME J.">
        <title>A metabolic model for members of the genus Tetrasphaera involved in enhanced biological phosphorus removal.</title>
        <authorList>
            <person name="Kristiansen R."/>
            <person name="Nguyen H.T.T."/>
            <person name="Saunders A.M."/>
            <person name="Nielsen J.L."/>
            <person name="Wimmer R."/>
            <person name="Le V.Q."/>
            <person name="McIlroy S.J."/>
            <person name="Petrovski S."/>
            <person name="Seviour R.J."/>
            <person name="Calteau A."/>
            <person name="Nielsen K.L."/>
            <person name="Nielsen P.H."/>
        </authorList>
    </citation>
    <scope>NUCLEOTIDE SEQUENCE [LARGE SCALE GENOMIC DNA]</scope>
    <source>
        <strain evidence="7 8">T1-X7</strain>
    </source>
</reference>
<dbReference type="InterPro" id="IPR020845">
    <property type="entry name" value="AMP-binding_CS"/>
</dbReference>
<protein>
    <recommendedName>
        <fullName evidence="5">Acyl-CoA synthetase</fullName>
    </recommendedName>
</protein>